<gene>
    <name evidence="1" type="ORF">AFERRI_60022</name>
</gene>
<reference evidence="1" key="2">
    <citation type="submission" date="2014-07" db="EMBL/GenBank/DDBJ databases">
        <title>Initial genome analysis of the psychrotolerant acidophile Acidithiobacillus ferrivorans CF27: insights into iron and sulfur oxidation pathways and into biofilm formation.</title>
        <authorList>
            <person name="Talla E."/>
            <person name="Hedrich S."/>
            <person name="Mangenot S."/>
            <person name="Ji B."/>
            <person name="Johnson D.B."/>
            <person name="Barbe V."/>
            <person name="Bonnefoy V."/>
        </authorList>
    </citation>
    <scope>NUCLEOTIDE SEQUENCE [LARGE SCALE GENOMIC DNA]</scope>
    <source>
        <strain evidence="1">CF27</strain>
    </source>
</reference>
<dbReference type="AlphaFoldDB" id="A0A060UT07"/>
<evidence type="ECO:0000313" key="1">
    <source>
        <dbReference type="EMBL" id="CDQ11767.1"/>
    </source>
</evidence>
<organism evidence="1">
    <name type="scientific">Acidithiobacillus ferrivorans</name>
    <dbReference type="NCBI Taxonomy" id="160808"/>
    <lineage>
        <taxon>Bacteria</taxon>
        <taxon>Pseudomonadati</taxon>
        <taxon>Pseudomonadota</taxon>
        <taxon>Acidithiobacillia</taxon>
        <taxon>Acidithiobacillales</taxon>
        <taxon>Acidithiobacillaceae</taxon>
        <taxon>Acidithiobacillus</taxon>
    </lineage>
</organism>
<reference evidence="1" key="1">
    <citation type="submission" date="2014-03" db="EMBL/GenBank/DDBJ databases">
        <authorList>
            <person name="Genoscope - CEA"/>
        </authorList>
    </citation>
    <scope>NUCLEOTIDE SEQUENCE [LARGE SCALE GENOMIC DNA]</scope>
    <source>
        <strain evidence="1">CF27</strain>
    </source>
</reference>
<sequence length="119" mass="13263">MPTEIPPQRAEIVCVGVDSSEVLTIDRRAVIHRITAAPDYPRRREQMQNHTGMDEIMRHLVDAPCGAGREIAALPTESVAGLQYGLTVARSVVPLGHHRHVVQLARPMKSRVHIEYSLQ</sequence>
<proteinExistence type="predicted"/>
<dbReference type="EMBL" id="CCCS020000056">
    <property type="protein sequence ID" value="CDQ11767.1"/>
    <property type="molecule type" value="Genomic_DNA"/>
</dbReference>
<accession>A0A060UT07</accession>
<name>A0A060UT07_9PROT</name>
<protein>
    <submittedName>
        <fullName evidence="1">Uncharacterized protein</fullName>
    </submittedName>
</protein>
<comment type="caution">
    <text evidence="1">The sequence shown here is derived from an EMBL/GenBank/DDBJ whole genome shotgun (WGS) entry which is preliminary data.</text>
</comment>